<organism evidence="2 3">
    <name type="scientific">Shewanella atlantica</name>
    <dbReference type="NCBI Taxonomy" id="271099"/>
    <lineage>
        <taxon>Bacteria</taxon>
        <taxon>Pseudomonadati</taxon>
        <taxon>Pseudomonadota</taxon>
        <taxon>Gammaproteobacteria</taxon>
        <taxon>Alteromonadales</taxon>
        <taxon>Shewanellaceae</taxon>
        <taxon>Shewanella</taxon>
    </lineage>
</organism>
<dbReference type="SUPFAM" id="SSF48695">
    <property type="entry name" value="Multiheme cytochromes"/>
    <property type="match status" value="1"/>
</dbReference>
<dbReference type="Gene3D" id="3.90.10.10">
    <property type="entry name" value="Cytochrome C3"/>
    <property type="match status" value="1"/>
</dbReference>
<proteinExistence type="predicted"/>
<dbReference type="RefSeq" id="WP_126507149.1">
    <property type="nucleotide sequence ID" value="NZ_RXNV01000009.1"/>
</dbReference>
<gene>
    <name evidence="2" type="ORF">EKG39_16845</name>
</gene>
<evidence type="ECO:0000256" key="1">
    <source>
        <dbReference type="SAM" id="SignalP"/>
    </source>
</evidence>
<feature type="chain" id="PRO_5019509572" evidence="1">
    <location>
        <begin position="19"/>
        <end position="75"/>
    </location>
</feature>
<dbReference type="InterPro" id="IPR036280">
    <property type="entry name" value="Multihaem_cyt_sf"/>
</dbReference>
<keyword evidence="1" id="KW-0732">Signal</keyword>
<reference evidence="2 3" key="1">
    <citation type="submission" date="2018-12" db="EMBL/GenBank/DDBJ databases">
        <authorList>
            <person name="Yu L."/>
        </authorList>
    </citation>
    <scope>NUCLEOTIDE SEQUENCE [LARGE SCALE GENOMIC DNA]</scope>
    <source>
        <strain evidence="2 3">HAW-EB5</strain>
    </source>
</reference>
<protein>
    <submittedName>
        <fullName evidence="2">Uncharacterized protein</fullName>
    </submittedName>
</protein>
<evidence type="ECO:0000313" key="3">
    <source>
        <dbReference type="Proteomes" id="UP000282060"/>
    </source>
</evidence>
<feature type="signal peptide" evidence="1">
    <location>
        <begin position="1"/>
        <end position="18"/>
    </location>
</feature>
<sequence>MKYLTLLTALVFAGSAAATDCSDCHETIDLTVHLEAEATLATCNDCHDMGSAHEVDMELHEATLTMTECADCHGM</sequence>
<dbReference type="OrthoDB" id="6272051at2"/>
<keyword evidence="3" id="KW-1185">Reference proteome</keyword>
<name>A0A431W2R3_9GAMM</name>
<comment type="caution">
    <text evidence="2">The sequence shown here is derived from an EMBL/GenBank/DDBJ whole genome shotgun (WGS) entry which is preliminary data.</text>
</comment>
<dbReference type="AlphaFoldDB" id="A0A431W2R3"/>
<evidence type="ECO:0000313" key="2">
    <source>
        <dbReference type="EMBL" id="RTR29736.1"/>
    </source>
</evidence>
<dbReference type="EMBL" id="RXNV01000009">
    <property type="protein sequence ID" value="RTR29736.1"/>
    <property type="molecule type" value="Genomic_DNA"/>
</dbReference>
<dbReference type="Proteomes" id="UP000282060">
    <property type="component" value="Unassembled WGS sequence"/>
</dbReference>
<accession>A0A431W2R3</accession>